<dbReference type="Gene3D" id="1.10.10.10">
    <property type="entry name" value="Winged helix-like DNA-binding domain superfamily/Winged helix DNA-binding domain"/>
    <property type="match status" value="1"/>
</dbReference>
<feature type="domain" description="NB-ARC" evidence="6">
    <location>
        <begin position="192"/>
        <end position="360"/>
    </location>
</feature>
<feature type="domain" description="Disease resistance R13L4/SHOC-2-like LRR" evidence="9">
    <location>
        <begin position="585"/>
        <end position="950"/>
    </location>
</feature>
<dbReference type="InterPro" id="IPR038005">
    <property type="entry name" value="RX-like_CC"/>
</dbReference>
<gene>
    <name evidence="10" type="ORF">PanWU01x14_194000</name>
</gene>
<comment type="caution">
    <text evidence="10">The sequence shown here is derived from an EMBL/GenBank/DDBJ whole genome shotgun (WGS) entry which is preliminary data.</text>
</comment>
<evidence type="ECO:0000313" key="11">
    <source>
        <dbReference type="Proteomes" id="UP000237105"/>
    </source>
</evidence>
<evidence type="ECO:0000256" key="2">
    <source>
        <dbReference type="ARBA" id="ARBA00022741"/>
    </source>
</evidence>
<dbReference type="InterPro" id="IPR055414">
    <property type="entry name" value="LRR_R13L4/SHOC2-like"/>
</dbReference>
<keyword evidence="2" id="KW-0547">Nucleotide-binding</keyword>
<dbReference type="FunFam" id="1.10.10.10:FF:000322">
    <property type="entry name" value="Probable disease resistance protein At1g63360"/>
    <property type="match status" value="1"/>
</dbReference>
<dbReference type="PANTHER" id="PTHR36766:SF45">
    <property type="entry name" value="NB-ARC DOMAIN-CONTAINING PROTEIN"/>
    <property type="match status" value="1"/>
</dbReference>
<keyword evidence="1" id="KW-0677">Repeat</keyword>
<dbReference type="GO" id="GO:0006952">
    <property type="term" value="P:defense response"/>
    <property type="evidence" value="ECO:0007669"/>
    <property type="project" value="UniProtKB-KW"/>
</dbReference>
<dbReference type="SUPFAM" id="SSF52058">
    <property type="entry name" value="L domain-like"/>
    <property type="match status" value="1"/>
</dbReference>
<accession>A0A2P5C0W9</accession>
<dbReference type="CDD" id="cd14798">
    <property type="entry name" value="RX-CC_like"/>
    <property type="match status" value="1"/>
</dbReference>
<proteinExistence type="predicted"/>
<sequence>MADALVSALIDQLVSVAFQRLDEEMRLVKDVEEDVKQLKTNLEAIQAVLEDAERRQLADQSVRNWLDRLKDVSFDMDNVLDDWSTAILKLRIEQEKGENGTVPTHQTSDKVCFSIPSPLSCFKCKVNRITLRHDIAHKIKDLNQKLDRIAGEKDRFMLKTTITEQPVERPKTTSFVNQVEIYGRDKDKDILVSKLLSENSTHQDKSFNIIPIVGMGGMGKTTLAQLVYNDDKVRANFDERIWVCVSDPFEEIKVAKAIVESIEGSSPNNNELDPLLQRIHKCIEGKRFLLVLDDVWTDDKQKWEQLRQPLKNGAVGSRILVTTRKKEVAIMMGVVNSMITLEELSEEQCWLIFKQLAFLEREEEECKQLEKIGQKIASKAKGSPLVAKTLGGLMCFKENQTQWRDVLDSELWQSKDVKKIFTPFLLSYYDLSPKEKQCFLYCSVFPKDYRIDRDELIEMWMSQSYLGYGINSDEEGRECFETLARRSFFQNFERLEYDSSITCCRMHDIVHDFVKFLTKDEYITMEVNSVEKKLRLVNEIKARHLTLVLGSDAQSLALEYNNTNEENLRTLFVPNTNNYSVNASLFLRLTFLRTLTLSKCGIRKLPESIGRLMHLRYLSLKGNDKMEELPDALCDLWNLQTLDLSSCTSLRRLPERIGKLINLKHLYAWSCFGLEGFPRGIGRLTCLQKLDTLIIPEDKGAFSDIGDFTRLKNLRLTEYLSIRGCRNVKNVEEAEKIDLKNCDRIIHLILDFGELGNQNWGFANDAAILEALEPHPNLAILMICNYMGASLSPCPKWITSLTNVRDLHLFDWNNLEIIPSFGKMPCLKFLKLSYMKSVKMLGLEFLGIAEEKDQKDFAPIISFPKLEKLGFDSMAQFEKWEGSVTTTTTETTSSFMVMPCLKHLEFEKCPRLQALPDFLQTNTSLRDLSITESEIMEEYCQKGTGEEWDKISHVPNISVNGEYVRKDGIWIHKDKTSDIIGTSAAASAK</sequence>
<feature type="coiled-coil region" evidence="5">
    <location>
        <begin position="21"/>
        <end position="55"/>
    </location>
</feature>
<organism evidence="10 11">
    <name type="scientific">Parasponia andersonii</name>
    <name type="common">Sponia andersonii</name>
    <dbReference type="NCBI Taxonomy" id="3476"/>
    <lineage>
        <taxon>Eukaryota</taxon>
        <taxon>Viridiplantae</taxon>
        <taxon>Streptophyta</taxon>
        <taxon>Embryophyta</taxon>
        <taxon>Tracheophyta</taxon>
        <taxon>Spermatophyta</taxon>
        <taxon>Magnoliopsida</taxon>
        <taxon>eudicotyledons</taxon>
        <taxon>Gunneridae</taxon>
        <taxon>Pentapetalae</taxon>
        <taxon>rosids</taxon>
        <taxon>fabids</taxon>
        <taxon>Rosales</taxon>
        <taxon>Cannabaceae</taxon>
        <taxon>Parasponia</taxon>
    </lineage>
</organism>
<dbReference type="Proteomes" id="UP000237105">
    <property type="component" value="Unassembled WGS sequence"/>
</dbReference>
<evidence type="ECO:0000259" key="8">
    <source>
        <dbReference type="Pfam" id="PF23559"/>
    </source>
</evidence>
<dbReference type="GO" id="GO:0043531">
    <property type="term" value="F:ADP binding"/>
    <property type="evidence" value="ECO:0007669"/>
    <property type="project" value="InterPro"/>
</dbReference>
<dbReference type="PANTHER" id="PTHR36766">
    <property type="entry name" value="PLANT BROAD-SPECTRUM MILDEW RESISTANCE PROTEIN RPW8"/>
    <property type="match status" value="1"/>
</dbReference>
<dbReference type="Pfam" id="PF00931">
    <property type="entry name" value="NB-ARC"/>
    <property type="match status" value="1"/>
</dbReference>
<dbReference type="OrthoDB" id="5279713at2759"/>
<dbReference type="Pfam" id="PF23559">
    <property type="entry name" value="WHD_DRP"/>
    <property type="match status" value="1"/>
</dbReference>
<evidence type="ECO:0000256" key="1">
    <source>
        <dbReference type="ARBA" id="ARBA00022737"/>
    </source>
</evidence>
<dbReference type="InterPro" id="IPR002182">
    <property type="entry name" value="NB-ARC"/>
</dbReference>
<dbReference type="GO" id="GO:0051707">
    <property type="term" value="P:response to other organism"/>
    <property type="evidence" value="ECO:0007669"/>
    <property type="project" value="UniProtKB-ARBA"/>
</dbReference>
<reference evidence="11" key="1">
    <citation type="submission" date="2016-06" db="EMBL/GenBank/DDBJ databases">
        <title>Parallel loss of symbiosis genes in relatives of nitrogen-fixing non-legume Parasponia.</title>
        <authorList>
            <person name="Van Velzen R."/>
            <person name="Holmer R."/>
            <person name="Bu F."/>
            <person name="Rutten L."/>
            <person name="Van Zeijl A."/>
            <person name="Liu W."/>
            <person name="Santuari L."/>
            <person name="Cao Q."/>
            <person name="Sharma T."/>
            <person name="Shen D."/>
            <person name="Roswanjaya Y."/>
            <person name="Wardhani T."/>
            <person name="Kalhor M.S."/>
            <person name="Jansen J."/>
            <person name="Van den Hoogen J."/>
            <person name="Gungor B."/>
            <person name="Hartog M."/>
            <person name="Hontelez J."/>
            <person name="Verver J."/>
            <person name="Yang W.-C."/>
            <person name="Schijlen E."/>
            <person name="Repin R."/>
            <person name="Schilthuizen M."/>
            <person name="Schranz E."/>
            <person name="Heidstra R."/>
            <person name="Miyata K."/>
            <person name="Fedorova E."/>
            <person name="Kohlen W."/>
            <person name="Bisseling T."/>
            <person name="Smit S."/>
            <person name="Geurts R."/>
        </authorList>
    </citation>
    <scope>NUCLEOTIDE SEQUENCE [LARGE SCALE GENOMIC DNA]</scope>
    <source>
        <strain evidence="11">cv. WU1-14</strain>
    </source>
</reference>
<protein>
    <submittedName>
        <fullName evidence="10">NB-ARC domain, LRR domain containing protein</fullName>
    </submittedName>
</protein>
<dbReference type="Pfam" id="PF23598">
    <property type="entry name" value="LRR_14"/>
    <property type="match status" value="1"/>
</dbReference>
<dbReference type="Gene3D" id="1.20.5.4130">
    <property type="match status" value="1"/>
</dbReference>
<dbReference type="SUPFAM" id="SSF52540">
    <property type="entry name" value="P-loop containing nucleoside triphosphate hydrolases"/>
    <property type="match status" value="1"/>
</dbReference>
<dbReference type="InterPro" id="IPR027417">
    <property type="entry name" value="P-loop_NTPase"/>
</dbReference>
<dbReference type="AlphaFoldDB" id="A0A2P5C0W9"/>
<dbReference type="InterPro" id="IPR032675">
    <property type="entry name" value="LRR_dom_sf"/>
</dbReference>
<dbReference type="FunFam" id="3.40.50.300:FF:001091">
    <property type="entry name" value="Probable disease resistance protein At1g61300"/>
    <property type="match status" value="1"/>
</dbReference>
<dbReference type="PRINTS" id="PR00364">
    <property type="entry name" value="DISEASERSIST"/>
</dbReference>
<dbReference type="InterPro" id="IPR036388">
    <property type="entry name" value="WH-like_DNA-bd_sf"/>
</dbReference>
<dbReference type="InterPro" id="IPR058922">
    <property type="entry name" value="WHD_DRP"/>
</dbReference>
<dbReference type="InterPro" id="IPR041118">
    <property type="entry name" value="Rx_N"/>
</dbReference>
<evidence type="ECO:0000256" key="5">
    <source>
        <dbReference type="SAM" id="Coils"/>
    </source>
</evidence>
<keyword evidence="4" id="KW-0067">ATP-binding</keyword>
<evidence type="ECO:0000256" key="4">
    <source>
        <dbReference type="ARBA" id="ARBA00022840"/>
    </source>
</evidence>
<dbReference type="Pfam" id="PF18052">
    <property type="entry name" value="Rx_N"/>
    <property type="match status" value="1"/>
</dbReference>
<dbReference type="Gene3D" id="3.80.10.10">
    <property type="entry name" value="Ribonuclease Inhibitor"/>
    <property type="match status" value="2"/>
</dbReference>
<evidence type="ECO:0000259" key="9">
    <source>
        <dbReference type="Pfam" id="PF23598"/>
    </source>
</evidence>
<evidence type="ECO:0000259" key="7">
    <source>
        <dbReference type="Pfam" id="PF18052"/>
    </source>
</evidence>
<name>A0A2P5C0W9_PARAD</name>
<feature type="domain" description="Disease resistance N-terminal" evidence="7">
    <location>
        <begin position="10"/>
        <end position="94"/>
    </location>
</feature>
<keyword evidence="3" id="KW-0611">Plant defense</keyword>
<keyword evidence="5" id="KW-0175">Coiled coil</keyword>
<dbReference type="GO" id="GO:0005524">
    <property type="term" value="F:ATP binding"/>
    <property type="evidence" value="ECO:0007669"/>
    <property type="project" value="UniProtKB-KW"/>
</dbReference>
<dbReference type="Gene3D" id="3.40.50.300">
    <property type="entry name" value="P-loop containing nucleotide triphosphate hydrolases"/>
    <property type="match status" value="1"/>
</dbReference>
<dbReference type="InterPro" id="IPR042197">
    <property type="entry name" value="Apaf_helical"/>
</dbReference>
<evidence type="ECO:0000313" key="10">
    <source>
        <dbReference type="EMBL" id="PON54659.1"/>
    </source>
</evidence>
<dbReference type="EMBL" id="JXTB01000192">
    <property type="protein sequence ID" value="PON54659.1"/>
    <property type="molecule type" value="Genomic_DNA"/>
</dbReference>
<evidence type="ECO:0000256" key="3">
    <source>
        <dbReference type="ARBA" id="ARBA00022821"/>
    </source>
</evidence>
<dbReference type="Gene3D" id="1.10.8.430">
    <property type="entry name" value="Helical domain of apoptotic protease-activating factors"/>
    <property type="match status" value="1"/>
</dbReference>
<feature type="domain" description="Disease resistance protein winged helix" evidence="8">
    <location>
        <begin position="444"/>
        <end position="514"/>
    </location>
</feature>
<keyword evidence="11" id="KW-1185">Reference proteome</keyword>
<evidence type="ECO:0000259" key="6">
    <source>
        <dbReference type="Pfam" id="PF00931"/>
    </source>
</evidence>